<keyword evidence="3" id="KW-1185">Reference proteome</keyword>
<evidence type="ECO:0000256" key="1">
    <source>
        <dbReference type="SAM" id="MobiDB-lite"/>
    </source>
</evidence>
<name>A0ABP4L220_9MICO</name>
<dbReference type="EMBL" id="BAAALX010000009">
    <property type="protein sequence ID" value="GAA1514892.1"/>
    <property type="molecule type" value="Genomic_DNA"/>
</dbReference>
<gene>
    <name evidence="2" type="ORF">GCM10009690_17400</name>
</gene>
<accession>A0ABP4L220</accession>
<reference evidence="3" key="1">
    <citation type="journal article" date="2019" name="Int. J. Syst. Evol. Microbiol.">
        <title>The Global Catalogue of Microorganisms (GCM) 10K type strain sequencing project: providing services to taxonomists for standard genome sequencing and annotation.</title>
        <authorList>
            <consortium name="The Broad Institute Genomics Platform"/>
            <consortium name="The Broad Institute Genome Sequencing Center for Infectious Disease"/>
            <person name="Wu L."/>
            <person name="Ma J."/>
        </authorList>
    </citation>
    <scope>NUCLEOTIDE SEQUENCE [LARGE SCALE GENOMIC DNA]</scope>
    <source>
        <strain evidence="3">JCM 13318</strain>
    </source>
</reference>
<evidence type="ECO:0000313" key="3">
    <source>
        <dbReference type="Proteomes" id="UP001500177"/>
    </source>
</evidence>
<evidence type="ECO:0000313" key="2">
    <source>
        <dbReference type="EMBL" id="GAA1514892.1"/>
    </source>
</evidence>
<dbReference type="Proteomes" id="UP001500177">
    <property type="component" value="Unassembled WGS sequence"/>
</dbReference>
<proteinExistence type="predicted"/>
<organism evidence="2 3">
    <name type="scientific">Brevibacterium permense</name>
    <dbReference type="NCBI Taxonomy" id="234834"/>
    <lineage>
        <taxon>Bacteria</taxon>
        <taxon>Bacillati</taxon>
        <taxon>Actinomycetota</taxon>
        <taxon>Actinomycetes</taxon>
        <taxon>Micrococcales</taxon>
        <taxon>Brevibacteriaceae</taxon>
        <taxon>Brevibacterium</taxon>
    </lineage>
</organism>
<sequence>MHPSRDPPTETHHQSDRNDKPIAKELFHYAEDDEDRKAEGERAALDAGEVEQEGAADLRQSLRLGHRPIR</sequence>
<feature type="region of interest" description="Disordered" evidence="1">
    <location>
        <begin position="1"/>
        <end position="70"/>
    </location>
</feature>
<feature type="compositionally biased region" description="Basic and acidic residues" evidence="1">
    <location>
        <begin position="1"/>
        <end position="44"/>
    </location>
</feature>
<protein>
    <submittedName>
        <fullName evidence="2">Uncharacterized protein</fullName>
    </submittedName>
</protein>
<comment type="caution">
    <text evidence="2">The sequence shown here is derived from an EMBL/GenBank/DDBJ whole genome shotgun (WGS) entry which is preliminary data.</text>
</comment>